<dbReference type="EMBL" id="NBNE01004177">
    <property type="protein sequence ID" value="OWZ05967.1"/>
    <property type="molecule type" value="Genomic_DNA"/>
</dbReference>
<dbReference type="AlphaFoldDB" id="A0A225VMH7"/>
<dbReference type="STRING" id="4795.A0A225VMH7"/>
<dbReference type="Proteomes" id="UP000198211">
    <property type="component" value="Unassembled WGS sequence"/>
</dbReference>
<dbReference type="FunFam" id="3.30.70.270:FF:000020">
    <property type="entry name" value="Transposon Tf2-6 polyprotein-like Protein"/>
    <property type="match status" value="1"/>
</dbReference>
<dbReference type="InterPro" id="IPR043128">
    <property type="entry name" value="Rev_trsase/Diguanyl_cyclase"/>
</dbReference>
<evidence type="ECO:0000313" key="1">
    <source>
        <dbReference type="EMBL" id="OWZ05967.1"/>
    </source>
</evidence>
<sequence>MSSMEYLGHELSAVGVRPLDRLVHAVREFATPTNAKEVKRFVHLAVYYRRFVKDFGTIMALLTKILRKNMKFVWETKQVEAFEQVKLILTSKPLLLYPDFSPPF</sequence>
<evidence type="ECO:0000313" key="2">
    <source>
        <dbReference type="Proteomes" id="UP000198211"/>
    </source>
</evidence>
<comment type="caution">
    <text evidence="1">The sequence shown here is derived from an EMBL/GenBank/DDBJ whole genome shotgun (WGS) entry which is preliminary data.</text>
</comment>
<dbReference type="PANTHER" id="PTHR37984:SF5">
    <property type="entry name" value="PROTEIN NYNRIN-LIKE"/>
    <property type="match status" value="1"/>
</dbReference>
<dbReference type="OrthoDB" id="124617at2759"/>
<keyword evidence="2" id="KW-1185">Reference proteome</keyword>
<reference evidence="2" key="1">
    <citation type="submission" date="2017-03" db="EMBL/GenBank/DDBJ databases">
        <title>Phytopthora megakarya and P. palmivora, two closely related causual agents of cacao black pod achieved similar genome size and gene model numbers by different mechanisms.</title>
        <authorList>
            <person name="Ali S."/>
            <person name="Shao J."/>
            <person name="Larry D.J."/>
            <person name="Kronmiller B."/>
            <person name="Shen D."/>
            <person name="Strem M.D."/>
            <person name="Melnick R.L."/>
            <person name="Guiltinan M.J."/>
            <person name="Tyler B.M."/>
            <person name="Meinhardt L.W."/>
            <person name="Bailey B.A."/>
        </authorList>
    </citation>
    <scope>NUCLEOTIDE SEQUENCE [LARGE SCALE GENOMIC DNA]</scope>
    <source>
        <strain evidence="2">zdho120</strain>
    </source>
</reference>
<protein>
    <submittedName>
        <fullName evidence="1">TTransposase</fullName>
    </submittedName>
</protein>
<name>A0A225VMH7_9STRA</name>
<dbReference type="SUPFAM" id="SSF56672">
    <property type="entry name" value="DNA/RNA polymerases"/>
    <property type="match status" value="1"/>
</dbReference>
<proteinExistence type="predicted"/>
<accession>A0A225VMH7</accession>
<dbReference type="PANTHER" id="PTHR37984">
    <property type="entry name" value="PROTEIN CBG26694"/>
    <property type="match status" value="1"/>
</dbReference>
<dbReference type="InterPro" id="IPR043502">
    <property type="entry name" value="DNA/RNA_pol_sf"/>
</dbReference>
<dbReference type="Gene3D" id="3.30.70.270">
    <property type="match status" value="1"/>
</dbReference>
<dbReference type="InterPro" id="IPR050951">
    <property type="entry name" value="Retrovirus_Pol_polyprotein"/>
</dbReference>
<gene>
    <name evidence="1" type="ORF">PHMEG_00021850</name>
</gene>
<organism evidence="1 2">
    <name type="scientific">Phytophthora megakarya</name>
    <dbReference type="NCBI Taxonomy" id="4795"/>
    <lineage>
        <taxon>Eukaryota</taxon>
        <taxon>Sar</taxon>
        <taxon>Stramenopiles</taxon>
        <taxon>Oomycota</taxon>
        <taxon>Peronosporomycetes</taxon>
        <taxon>Peronosporales</taxon>
        <taxon>Peronosporaceae</taxon>
        <taxon>Phytophthora</taxon>
    </lineage>
</organism>